<dbReference type="Proteomes" id="UP001177260">
    <property type="component" value="Unassembled WGS sequence"/>
</dbReference>
<keyword evidence="2" id="KW-1185">Reference proteome</keyword>
<gene>
    <name evidence="1" type="ORF">N8T08_004076</name>
</gene>
<organism evidence="1 2">
    <name type="scientific">Aspergillus melleus</name>
    <dbReference type="NCBI Taxonomy" id="138277"/>
    <lineage>
        <taxon>Eukaryota</taxon>
        <taxon>Fungi</taxon>
        <taxon>Dikarya</taxon>
        <taxon>Ascomycota</taxon>
        <taxon>Pezizomycotina</taxon>
        <taxon>Eurotiomycetes</taxon>
        <taxon>Eurotiomycetidae</taxon>
        <taxon>Eurotiales</taxon>
        <taxon>Aspergillaceae</taxon>
        <taxon>Aspergillus</taxon>
        <taxon>Aspergillus subgen. Circumdati</taxon>
    </lineage>
</organism>
<sequence length="256" mass="29212">MARDPRIPHAPEGANPEIQPCHRRRGDRNRYLAIYVARELPSAEIDGLDIDMTQALQLTWLPNTIRLRSWNLFSPVPPDLLGKYDLVHMRLLVLVLSGVNPVPAIWNLLALLKPGGYLQWDELDCVHMKLKKVDESLVAPALEEIRTALCANGRHNWSVELPRIVTYCGFEDPRIDYYDEPPELVRAYNDLHLNTMEEFAGKLAQMGRVEPARRLYEVVQKAYAESVQGAALSLPRLVVVARKPLIWPNRRSLQSL</sequence>
<reference evidence="1 2" key="1">
    <citation type="journal article" date="2023" name="ACS Omega">
        <title>Identification of the Neoaspergillic Acid Biosynthesis Gene Cluster by Establishing an In Vitro CRISPR-Ribonucleoprotein Genetic System in Aspergillus melleus.</title>
        <authorList>
            <person name="Yuan B."/>
            <person name="Grau M.F."/>
            <person name="Murata R.M."/>
            <person name="Torok T."/>
            <person name="Venkateswaran K."/>
            <person name="Stajich J.E."/>
            <person name="Wang C.C.C."/>
        </authorList>
    </citation>
    <scope>NUCLEOTIDE SEQUENCE [LARGE SCALE GENOMIC DNA]</scope>
    <source>
        <strain evidence="1 2">IMV 1140</strain>
    </source>
</reference>
<accession>A0ACC3B5M3</accession>
<comment type="caution">
    <text evidence="1">The sequence shown here is derived from an EMBL/GenBank/DDBJ whole genome shotgun (WGS) entry which is preliminary data.</text>
</comment>
<protein>
    <submittedName>
        <fullName evidence="1">Uncharacterized protein</fullName>
    </submittedName>
</protein>
<name>A0ACC3B5M3_9EURO</name>
<proteinExistence type="predicted"/>
<dbReference type="EMBL" id="JAOPJF010000023">
    <property type="protein sequence ID" value="KAK1145518.1"/>
    <property type="molecule type" value="Genomic_DNA"/>
</dbReference>
<evidence type="ECO:0000313" key="1">
    <source>
        <dbReference type="EMBL" id="KAK1145518.1"/>
    </source>
</evidence>
<evidence type="ECO:0000313" key="2">
    <source>
        <dbReference type="Proteomes" id="UP001177260"/>
    </source>
</evidence>